<dbReference type="Pfam" id="PF04832">
    <property type="entry name" value="SOUL"/>
    <property type="match status" value="1"/>
</dbReference>
<comment type="caution">
    <text evidence="1">The sequence shown here is derived from an EMBL/GenBank/DDBJ whole genome shotgun (WGS) entry which is preliminary data.</text>
</comment>
<dbReference type="RefSeq" id="WP_227774226.1">
    <property type="nucleotide sequence ID" value="NZ_BAABKX010000015.1"/>
</dbReference>
<dbReference type="AlphaFoldDB" id="A0AAV3UL00"/>
<proteinExistence type="predicted"/>
<dbReference type="InterPro" id="IPR006917">
    <property type="entry name" value="SOUL_heme-bd"/>
</dbReference>
<dbReference type="PANTHER" id="PTHR11220:SF1">
    <property type="entry name" value="HEME-BINDING PROTEIN 2"/>
    <property type="match status" value="1"/>
</dbReference>
<evidence type="ECO:0000313" key="2">
    <source>
        <dbReference type="Proteomes" id="UP001501729"/>
    </source>
</evidence>
<dbReference type="PANTHER" id="PTHR11220">
    <property type="entry name" value="HEME-BINDING PROTEIN-RELATED"/>
    <property type="match status" value="1"/>
</dbReference>
<dbReference type="InterPro" id="IPR011256">
    <property type="entry name" value="Reg_factor_effector_dom_sf"/>
</dbReference>
<sequence>MARTASTPAKLTVGALAALGIAWVGWGAYSKGTTERLPYTTALALDGVEIRRYPDTVVARTTAADEEEAFRRLFEYIDGGNQSREGIPMTAPVTTEPEKIAMTAPVASERSAEGVRMSFFLPGEYTAEGAPKPETKAVTIEHLGARTLAVRSFSWYATEGRVARNQRRLFDTLSAHDLTPTGDPFLLRYDAPWTPPFMRRNEVAIELAD</sequence>
<dbReference type="GeneID" id="68614496"/>
<dbReference type="SUPFAM" id="SSF55136">
    <property type="entry name" value="Probable bacterial effector-binding domain"/>
    <property type="match status" value="1"/>
</dbReference>
<keyword evidence="2" id="KW-1185">Reference proteome</keyword>
<dbReference type="Gene3D" id="3.20.80.10">
    <property type="entry name" value="Regulatory factor, effector binding domain"/>
    <property type="match status" value="1"/>
</dbReference>
<gene>
    <name evidence="1" type="ORF">GCM10025751_36390</name>
</gene>
<name>A0AAV3UL00_9EURY</name>
<accession>A0AAV3UL00</accession>
<dbReference type="Proteomes" id="UP001501729">
    <property type="component" value="Unassembled WGS sequence"/>
</dbReference>
<reference evidence="1 2" key="1">
    <citation type="journal article" date="2019" name="Int. J. Syst. Evol. Microbiol.">
        <title>The Global Catalogue of Microorganisms (GCM) 10K type strain sequencing project: providing services to taxonomists for standard genome sequencing and annotation.</title>
        <authorList>
            <consortium name="The Broad Institute Genomics Platform"/>
            <consortium name="The Broad Institute Genome Sequencing Center for Infectious Disease"/>
            <person name="Wu L."/>
            <person name="Ma J."/>
        </authorList>
    </citation>
    <scope>NUCLEOTIDE SEQUENCE [LARGE SCALE GENOMIC DNA]</scope>
    <source>
        <strain evidence="1 2">JCM 17504</strain>
    </source>
</reference>
<organism evidence="1 2">
    <name type="scientific">Haladaptatus pallidirubidus</name>
    <dbReference type="NCBI Taxonomy" id="1008152"/>
    <lineage>
        <taxon>Archaea</taxon>
        <taxon>Methanobacteriati</taxon>
        <taxon>Methanobacteriota</taxon>
        <taxon>Stenosarchaea group</taxon>
        <taxon>Halobacteria</taxon>
        <taxon>Halobacteriales</taxon>
        <taxon>Haladaptataceae</taxon>
        <taxon>Haladaptatus</taxon>
    </lineage>
</organism>
<dbReference type="EMBL" id="BAABKX010000015">
    <property type="protein sequence ID" value="GAA5056024.1"/>
    <property type="molecule type" value="Genomic_DNA"/>
</dbReference>
<protein>
    <submittedName>
        <fullName evidence="1">Heme-binding protein</fullName>
    </submittedName>
</protein>
<evidence type="ECO:0000313" key="1">
    <source>
        <dbReference type="EMBL" id="GAA5056024.1"/>
    </source>
</evidence>